<feature type="transmembrane region" description="Helical" evidence="1">
    <location>
        <begin position="190"/>
        <end position="211"/>
    </location>
</feature>
<feature type="transmembrane region" description="Helical" evidence="1">
    <location>
        <begin position="167"/>
        <end position="184"/>
    </location>
</feature>
<organism evidence="2 3">
    <name type="scientific">Atlanticothrix silvestris CENA357</name>
    <dbReference type="NCBI Taxonomy" id="1725252"/>
    <lineage>
        <taxon>Bacteria</taxon>
        <taxon>Bacillati</taxon>
        <taxon>Cyanobacteriota</taxon>
        <taxon>Cyanophyceae</taxon>
        <taxon>Nostocales</taxon>
        <taxon>Nodulariaceae</taxon>
        <taxon>Atlanticothrix</taxon>
        <taxon>Atlanticothrix silvestris</taxon>
    </lineage>
</organism>
<feature type="transmembrane region" description="Helical" evidence="1">
    <location>
        <begin position="143"/>
        <end position="162"/>
    </location>
</feature>
<dbReference type="AlphaFoldDB" id="A0A8J7L3I1"/>
<reference evidence="2 3" key="1">
    <citation type="journal article" date="2021" name="Int. J. Syst. Evol. Microbiol.">
        <title>Amazonocrinis nigriterrae gen. nov., sp. nov., Atlanticothrix silvestris gen. nov., sp. nov. and Dendronalium phyllosphericum gen. nov., sp. nov., nostocacean cyanobacteria from Brazilian environments.</title>
        <authorList>
            <person name="Alvarenga D.O."/>
            <person name="Andreote A.P.D."/>
            <person name="Branco L.H.Z."/>
            <person name="Delbaje E."/>
            <person name="Cruz R.B."/>
            <person name="Varani A.M."/>
            <person name="Fiore M.F."/>
        </authorList>
    </citation>
    <scope>NUCLEOTIDE SEQUENCE [LARGE SCALE GENOMIC DNA]</scope>
    <source>
        <strain evidence="2 3">CENA357</strain>
    </source>
</reference>
<dbReference type="EMBL" id="JAECZB010000045">
    <property type="protein sequence ID" value="MBH8553781.1"/>
    <property type="molecule type" value="Genomic_DNA"/>
</dbReference>
<comment type="caution">
    <text evidence="2">The sequence shown here is derived from an EMBL/GenBank/DDBJ whole genome shotgun (WGS) entry which is preliminary data.</text>
</comment>
<keyword evidence="1" id="KW-0812">Transmembrane</keyword>
<keyword evidence="1" id="KW-0472">Membrane</keyword>
<sequence length="216" mass="23816">MAAFLYPIYTLATFGLAIWGIILFQQSHRVSTILLIVVVAGMIYDNLIVSVGRLINEGALLKLLNRLRFLFHNLCVPLLVVVAVNLANIAGVPWANNSILYKSCWAIAIALITLGLLTDFRQLELIPTAFAGTLRYKPKSCGVPILTILTALLVAVVGFCIWHQTQWLWMFVGTLIMLVGNALPKSIFGPLLGSVVDCIFILTLLATDLMMSEFMH</sequence>
<feature type="transmembrane region" description="Helical" evidence="1">
    <location>
        <begin position="6"/>
        <end position="24"/>
    </location>
</feature>
<dbReference type="RefSeq" id="WP_214440052.1">
    <property type="nucleotide sequence ID" value="NZ_JAECZB010000045.1"/>
</dbReference>
<feature type="transmembrane region" description="Helical" evidence="1">
    <location>
        <begin position="69"/>
        <end position="87"/>
    </location>
</feature>
<keyword evidence="1" id="KW-1133">Transmembrane helix</keyword>
<dbReference type="Proteomes" id="UP000599391">
    <property type="component" value="Unassembled WGS sequence"/>
</dbReference>
<proteinExistence type="predicted"/>
<evidence type="ECO:0000256" key="1">
    <source>
        <dbReference type="SAM" id="Phobius"/>
    </source>
</evidence>
<name>A0A8J7L3I1_9CYAN</name>
<evidence type="ECO:0000313" key="2">
    <source>
        <dbReference type="EMBL" id="MBH8553781.1"/>
    </source>
</evidence>
<protein>
    <submittedName>
        <fullName evidence="2">Uncharacterized protein</fullName>
    </submittedName>
</protein>
<feature type="transmembrane region" description="Helical" evidence="1">
    <location>
        <begin position="31"/>
        <end position="49"/>
    </location>
</feature>
<feature type="transmembrane region" description="Helical" evidence="1">
    <location>
        <begin position="99"/>
        <end position="117"/>
    </location>
</feature>
<accession>A0A8J7L3I1</accession>
<gene>
    <name evidence="2" type="ORF">I8751_15670</name>
</gene>
<evidence type="ECO:0000313" key="3">
    <source>
        <dbReference type="Proteomes" id="UP000599391"/>
    </source>
</evidence>
<keyword evidence="3" id="KW-1185">Reference proteome</keyword>